<gene>
    <name evidence="2" type="ORF">LPMP_271370</name>
</gene>
<organism evidence="2 3">
    <name type="scientific">Leishmania panamensis</name>
    <dbReference type="NCBI Taxonomy" id="5679"/>
    <lineage>
        <taxon>Eukaryota</taxon>
        <taxon>Discoba</taxon>
        <taxon>Euglenozoa</taxon>
        <taxon>Kinetoplastea</taxon>
        <taxon>Metakinetoplastina</taxon>
        <taxon>Trypanosomatida</taxon>
        <taxon>Trypanosomatidae</taxon>
        <taxon>Leishmaniinae</taxon>
        <taxon>Leishmania</taxon>
        <taxon>Leishmania guyanensis species complex</taxon>
    </lineage>
</organism>
<proteinExistence type="predicted"/>
<evidence type="ECO:0000313" key="3">
    <source>
        <dbReference type="Proteomes" id="UP000063063"/>
    </source>
</evidence>
<protein>
    <submittedName>
        <fullName evidence="2">Uncharacterized protein</fullName>
    </submittedName>
</protein>
<dbReference type="VEuPathDB" id="TriTrypDB:LPMP_271370"/>
<sequence length="396" mass="44194">MASELHFKVDVKGCAAAAYKINEVRGHLMDAKRVLLKINDHLHQIDIICRMLGIHPVGPASLAAPVLTLPRPVLHTSMVVHDKPSAKTAPPMLLSGSSDDISSLAAEDSAGKLSITPWGFTNACTFTPVSNMQHHAHLMVSVLPIDVIVKNALNFVATWYREESKCTPQQDLIHSCLKVRYVSEIEEEADRSRLHRLLLTVSEQVDRFIVMDEYKKFVSFCVDQEPMWLQAARQLQGENEARLKTTENIYARFLIEDVTLREKGLMLQEATDYVVSLCFLEQDQRLTAQVRAVEHCCNCQLVPQVTSVPFEPHLCLHHHQHHNESSVTAPAGGLTAPQLQKSRGDSMDRCSGNSKGKGSKKVKPSLSSVEVDPYRERWLSIIGFLTKGERGKAALH</sequence>
<dbReference type="VEuPathDB" id="TriTrypDB:LPAL13_270020700"/>
<dbReference type="eggNOG" id="ENOG502SJ10">
    <property type="taxonomic scope" value="Eukaryota"/>
</dbReference>
<keyword evidence="3" id="KW-1185">Reference proteome</keyword>
<dbReference type="RefSeq" id="XP_010700224.1">
    <property type="nucleotide sequence ID" value="XM_010701922.1"/>
</dbReference>
<dbReference type="GeneID" id="22576315"/>
<feature type="region of interest" description="Disordered" evidence="1">
    <location>
        <begin position="325"/>
        <end position="366"/>
    </location>
</feature>
<accession>A0A088RTN9</accession>
<dbReference type="EMBL" id="CP009396">
    <property type="protein sequence ID" value="AIN99517.1"/>
    <property type="molecule type" value="Genomic_DNA"/>
</dbReference>
<dbReference type="AlphaFoldDB" id="A0A088RTN9"/>
<evidence type="ECO:0000313" key="2">
    <source>
        <dbReference type="EMBL" id="AIN99517.1"/>
    </source>
</evidence>
<dbReference type="Proteomes" id="UP000063063">
    <property type="component" value="Chromosome 27"/>
</dbReference>
<dbReference type="KEGG" id="lpan:LPMP_271370"/>
<evidence type="ECO:0000256" key="1">
    <source>
        <dbReference type="SAM" id="MobiDB-lite"/>
    </source>
</evidence>
<name>A0A088RTN9_LEIPA</name>
<dbReference type="OrthoDB" id="267007at2759"/>
<reference evidence="2 3" key="1">
    <citation type="journal article" date="2015" name="Sci. Rep.">
        <title>The genome of Leishmania panamensis: insights into genomics of the L. (Viannia) subgenus.</title>
        <authorList>
            <person name="Llanes A."/>
            <person name="Restrepo C.M."/>
            <person name="Vecchio G.D."/>
            <person name="Anguizola F.J."/>
            <person name="Lleonart R."/>
        </authorList>
    </citation>
    <scope>NUCLEOTIDE SEQUENCE [LARGE SCALE GENOMIC DNA]</scope>
    <source>
        <strain evidence="2 3">MHOM/PA/94/PSC-1</strain>
    </source>
</reference>